<feature type="domain" description="Gp5/Type VI secretion system Vgr C-terminal trimerisation" evidence="5">
    <location>
        <begin position="478"/>
        <end position="578"/>
    </location>
</feature>
<dbReference type="GO" id="GO:0005576">
    <property type="term" value="C:extracellular region"/>
    <property type="evidence" value="ECO:0007669"/>
    <property type="project" value="UniProtKB-SubCell"/>
</dbReference>
<dbReference type="Gene3D" id="2.40.50.230">
    <property type="entry name" value="Gp5 N-terminal domain"/>
    <property type="match status" value="1"/>
</dbReference>
<evidence type="ECO:0000259" key="5">
    <source>
        <dbReference type="Pfam" id="PF22178"/>
    </source>
</evidence>
<dbReference type="Proteomes" id="UP000031586">
    <property type="component" value="Unassembled WGS sequence"/>
</dbReference>
<dbReference type="InterPro" id="IPR017847">
    <property type="entry name" value="T6SS_RhsGE_Vgr_subset"/>
</dbReference>
<dbReference type="Gene3D" id="4.10.220.110">
    <property type="match status" value="1"/>
</dbReference>
<dbReference type="InterPro" id="IPR037026">
    <property type="entry name" value="Vgr_OB-fold_dom_sf"/>
</dbReference>
<dbReference type="EMBL" id="JPRD01000028">
    <property type="protein sequence ID" value="KIF51966.1"/>
    <property type="molecule type" value="Genomic_DNA"/>
</dbReference>
<protein>
    <submittedName>
        <fullName evidence="6">Type IV secretion protein Rhs</fullName>
    </submittedName>
</protein>
<evidence type="ECO:0000256" key="1">
    <source>
        <dbReference type="ARBA" id="ARBA00004613"/>
    </source>
</evidence>
<dbReference type="NCBIfam" id="TIGR01646">
    <property type="entry name" value="vgr_GE"/>
    <property type="match status" value="1"/>
</dbReference>
<evidence type="ECO:0000313" key="7">
    <source>
        <dbReference type="Proteomes" id="UP000031586"/>
    </source>
</evidence>
<dbReference type="Pfam" id="PF22178">
    <property type="entry name" value="Gp5_trimer_C"/>
    <property type="match status" value="1"/>
</dbReference>
<organism evidence="6 7">
    <name type="scientific">Vibrio owensii CAIM 1854 = LMG 25443</name>
    <dbReference type="NCBI Taxonomy" id="1229493"/>
    <lineage>
        <taxon>Bacteria</taxon>
        <taxon>Pseudomonadati</taxon>
        <taxon>Pseudomonadota</taxon>
        <taxon>Gammaproteobacteria</taxon>
        <taxon>Vibrionales</taxon>
        <taxon>Vibrionaceae</taxon>
        <taxon>Vibrio</taxon>
    </lineage>
</organism>
<dbReference type="SUPFAM" id="SSF69255">
    <property type="entry name" value="gp5 N-terminal domain-like"/>
    <property type="match status" value="1"/>
</dbReference>
<dbReference type="SUPFAM" id="SSF69349">
    <property type="entry name" value="Phage fibre proteins"/>
    <property type="match status" value="1"/>
</dbReference>
<evidence type="ECO:0000259" key="4">
    <source>
        <dbReference type="Pfam" id="PF04717"/>
    </source>
</evidence>
<evidence type="ECO:0000256" key="2">
    <source>
        <dbReference type="ARBA" id="ARBA00005558"/>
    </source>
</evidence>
<dbReference type="PANTHER" id="PTHR32305">
    <property type="match status" value="1"/>
</dbReference>
<dbReference type="NCBIfam" id="TIGR03361">
    <property type="entry name" value="VI_Rhs_Vgr"/>
    <property type="match status" value="1"/>
</dbReference>
<proteinExistence type="inferred from homology"/>
<dbReference type="AlphaFoldDB" id="A0A0C1ZFT5"/>
<dbReference type="InterPro" id="IPR006533">
    <property type="entry name" value="T6SS_Vgr_RhsGE"/>
</dbReference>
<dbReference type="SUPFAM" id="SSF69279">
    <property type="entry name" value="Phage tail proteins"/>
    <property type="match status" value="2"/>
</dbReference>
<dbReference type="RefSeq" id="WP_020196277.1">
    <property type="nucleotide sequence ID" value="NZ_BAOH01000051.1"/>
</dbReference>
<evidence type="ECO:0000313" key="6">
    <source>
        <dbReference type="EMBL" id="KIF51966.1"/>
    </source>
</evidence>
<dbReference type="Gene3D" id="2.30.110.50">
    <property type="match status" value="1"/>
</dbReference>
<dbReference type="InterPro" id="IPR054030">
    <property type="entry name" value="Gp5_Vgr_C"/>
</dbReference>
<dbReference type="Gene3D" id="3.55.50.10">
    <property type="entry name" value="Baseplate protein-like domains"/>
    <property type="match status" value="1"/>
</dbReference>
<keyword evidence="3" id="KW-0964">Secreted</keyword>
<gene>
    <name evidence="6" type="ORF">H735_17610</name>
</gene>
<dbReference type="InterPro" id="IPR006531">
    <property type="entry name" value="Gp5/Vgr_OB"/>
</dbReference>
<name>A0A0C1ZFT5_9VIBR</name>
<comment type="similarity">
    <text evidence="2">Belongs to the VgrG protein family.</text>
</comment>
<comment type="subcellular location">
    <subcellularLocation>
        <location evidence="1">Secreted</location>
    </subcellularLocation>
</comment>
<dbReference type="Pfam" id="PF05954">
    <property type="entry name" value="Phage_GPD"/>
    <property type="match status" value="1"/>
</dbReference>
<sequence>MKKATQKNNFIRISTPFGTDAIILNSFEYKEKVSDLFSLHAQAYFNGQHEELNNIIGQEVVIAMDNDPSVSFQPRYFHGVVSRAKLTGSRVTTAHQGENYRNIDLLIEPKVRFADYRVHSRIFQNKDIKEIVSEVLSEHDVSFSLKLTKSYSKYTYKVQYEESDLAFVERLLSEEGIAYCFSHTNSAHILELFDDLNFYIPGSEFLVEHTTGTGQASHIYSWNETQILTTKAAHKSGFNMLKPLSPPQNLTSGSAQLFSVPNSEHYEYLAEAETDDEFVLRNTHAIESLQQDVYQCSGESSCRTFAVGKLFKFKKHEDKTRVGKEYVLSSVALSAAVFNQTGQGGTSSQGVRVSFHCVDSNTILRPKMQRFKPQIRGLQTAIVTGNKDGEIYVDKFGRIKVQFHWDREGQYDANSSCWIRVAQASAGNGWGSVFHPRVGQEVIVDFVNGDPDQPIVTGALYNGTQLTPYQLPAQASQSGYKSRSVQKGSDKFNELRFEDKPGEEHVYLHAEKLFQMVVEDNADIAVENNKSERITNDFMQEVGNNASQKVGKNQRIDIGEALVVKAGKSIEIKVGGASIQMSSSGEINIKGNKISINGSAIALKAGQISLN</sequence>
<dbReference type="Pfam" id="PF04717">
    <property type="entry name" value="Phage_base_V"/>
    <property type="match status" value="1"/>
</dbReference>
<dbReference type="PATRIC" id="fig|1229493.5.peg.2679"/>
<accession>A0A0C1ZFT5</accession>
<reference evidence="6 7" key="1">
    <citation type="submission" date="2014-07" db="EMBL/GenBank/DDBJ databases">
        <title>Unique and conserved regions in Vibrio harveyi and related species in comparison with the shrimp pathogen Vibrio harveyi CAIM 1792.</title>
        <authorList>
            <person name="Espinoza-Valles I."/>
            <person name="Vora G."/>
            <person name="Leekitcharoenphon P."/>
            <person name="Ussery D."/>
            <person name="Hoj L."/>
            <person name="Gomez-Gil B."/>
        </authorList>
    </citation>
    <scope>NUCLEOTIDE SEQUENCE [LARGE SCALE GENOMIC DNA]</scope>
    <source>
        <strain evidence="7">CAIM 1854 / LMG 25443</strain>
    </source>
</reference>
<dbReference type="InterPro" id="IPR050708">
    <property type="entry name" value="T6SS_VgrG/RHS"/>
</dbReference>
<feature type="domain" description="Gp5/Type VI secretion system Vgr protein OB-fold" evidence="4">
    <location>
        <begin position="381"/>
        <end position="461"/>
    </location>
</feature>
<evidence type="ECO:0000256" key="3">
    <source>
        <dbReference type="ARBA" id="ARBA00022525"/>
    </source>
</evidence>
<dbReference type="PANTHER" id="PTHR32305:SF15">
    <property type="entry name" value="PROTEIN RHSA-RELATED"/>
    <property type="match status" value="1"/>
</dbReference>
<comment type="caution">
    <text evidence="6">The sequence shown here is derived from an EMBL/GenBank/DDBJ whole genome shotgun (WGS) entry which is preliminary data.</text>
</comment>